<dbReference type="AlphaFoldDB" id="A0A6B3TMJ6"/>
<dbReference type="InterPro" id="IPR023733">
    <property type="entry name" value="Pyrophosphatase_Ppax"/>
</dbReference>
<dbReference type="PANTHER" id="PTHR43434">
    <property type="entry name" value="PHOSPHOGLYCOLATE PHOSPHATASE"/>
    <property type="match status" value="1"/>
</dbReference>
<keyword evidence="1 3" id="KW-0378">Hydrolase</keyword>
<feature type="active site" description="Nucleophile" evidence="3">
    <location>
        <position position="11"/>
    </location>
</feature>
<dbReference type="InterPro" id="IPR036412">
    <property type="entry name" value="HAD-like_sf"/>
</dbReference>
<dbReference type="FunFam" id="3.40.50.1000:FF:000022">
    <property type="entry name" value="Phosphoglycolate phosphatase"/>
    <property type="match status" value="1"/>
</dbReference>
<proteinExistence type="inferred from homology"/>
<dbReference type="EMBL" id="JAAIUV010000001">
    <property type="protein sequence ID" value="NEX77431.1"/>
    <property type="molecule type" value="Genomic_DNA"/>
</dbReference>
<dbReference type="InterPro" id="IPR006439">
    <property type="entry name" value="HAD-SF_hydro_IA"/>
</dbReference>
<dbReference type="GO" id="GO:0000287">
    <property type="term" value="F:magnesium ion binding"/>
    <property type="evidence" value="ECO:0007669"/>
    <property type="project" value="UniProtKB-UniRule"/>
</dbReference>
<dbReference type="RefSeq" id="WP_163249988.1">
    <property type="nucleotide sequence ID" value="NZ_JAAIUV010000001.1"/>
</dbReference>
<dbReference type="Gene3D" id="3.40.50.1000">
    <property type="entry name" value="HAD superfamily/HAD-like"/>
    <property type="match status" value="1"/>
</dbReference>
<gene>
    <name evidence="3 4" type="primary">ppaX</name>
    <name evidence="4" type="ORF">G4Z05_00760</name>
</gene>
<comment type="function">
    <text evidence="3">Hydrolyzes pyrophosphate formed during P-Ser-HPr dephosphorylation by HPrK/P. Might play a role in controlling the intracellular pyrophosphate pool.</text>
</comment>
<comment type="catalytic activity">
    <reaction evidence="3">
        <text>diphosphate + H2O = 2 phosphate + H(+)</text>
        <dbReference type="Rhea" id="RHEA:24576"/>
        <dbReference type="ChEBI" id="CHEBI:15377"/>
        <dbReference type="ChEBI" id="CHEBI:15378"/>
        <dbReference type="ChEBI" id="CHEBI:33019"/>
        <dbReference type="ChEBI" id="CHEBI:43474"/>
        <dbReference type="EC" id="3.6.1.1"/>
    </reaction>
</comment>
<evidence type="ECO:0000313" key="5">
    <source>
        <dbReference type="Proteomes" id="UP000481621"/>
    </source>
</evidence>
<accession>A0A6B3TMJ6</accession>
<dbReference type="Pfam" id="PF13419">
    <property type="entry name" value="HAD_2"/>
    <property type="match status" value="1"/>
</dbReference>
<evidence type="ECO:0000256" key="2">
    <source>
        <dbReference type="ARBA" id="ARBA00022842"/>
    </source>
</evidence>
<sequence>MSKKINTLLFDLDGTLIDTNDLIITSYLHTLEQYYPGKYKREDVLPFMGPTLHEAFSSIDPDRAEEMIQVYRTFNIANHDALVKEFPGVLETIQTLKDKGYKLAVVTTKKYDVALMGLRLTGLEPYFDVVIGFDHVKKVKPDPEPIFLALEKLNSKPEEAMMVGDNFHDILGGKNAGVKTAGVAWSIKGREYIETYQPDYILEQMPDLLKILEGEANEENDTLPR</sequence>
<protein>
    <recommendedName>
        <fullName evidence="3">Pyrophosphatase PpaX</fullName>
        <ecNumber evidence="3">3.6.1.1</ecNumber>
    </recommendedName>
</protein>
<evidence type="ECO:0000256" key="1">
    <source>
        <dbReference type="ARBA" id="ARBA00022801"/>
    </source>
</evidence>
<comment type="similarity">
    <text evidence="3">Belongs to the HAD-like hydrolase superfamily. PpaX family.</text>
</comment>
<organism evidence="4 5">
    <name type="scientific">Neobacillus thermocopriae</name>
    <dbReference type="NCBI Taxonomy" id="1215031"/>
    <lineage>
        <taxon>Bacteria</taxon>
        <taxon>Bacillati</taxon>
        <taxon>Bacillota</taxon>
        <taxon>Bacilli</taxon>
        <taxon>Bacillales</taxon>
        <taxon>Bacillaceae</taxon>
        <taxon>Neobacillus</taxon>
    </lineage>
</organism>
<dbReference type="Proteomes" id="UP000481621">
    <property type="component" value="Unassembled WGS sequence"/>
</dbReference>
<comment type="cofactor">
    <cofactor evidence="3">
        <name>Mg(2+)</name>
        <dbReference type="ChEBI" id="CHEBI:18420"/>
    </cofactor>
</comment>
<dbReference type="InterPro" id="IPR023214">
    <property type="entry name" value="HAD_sf"/>
</dbReference>
<dbReference type="SFLD" id="SFLDG01135">
    <property type="entry name" value="C1.5.6:_HAD__Beta-PGM__Phospha"/>
    <property type="match status" value="1"/>
</dbReference>
<dbReference type="PRINTS" id="PR00413">
    <property type="entry name" value="HADHALOGNASE"/>
</dbReference>
<dbReference type="GO" id="GO:0005829">
    <property type="term" value="C:cytosol"/>
    <property type="evidence" value="ECO:0007669"/>
    <property type="project" value="TreeGrafter"/>
</dbReference>
<dbReference type="InterPro" id="IPR023198">
    <property type="entry name" value="PGP-like_dom2"/>
</dbReference>
<dbReference type="NCBIfam" id="NF009804">
    <property type="entry name" value="PRK13288.1"/>
    <property type="match status" value="1"/>
</dbReference>
<dbReference type="Gene3D" id="1.10.150.240">
    <property type="entry name" value="Putative phosphatase, domain 2"/>
    <property type="match status" value="1"/>
</dbReference>
<keyword evidence="5" id="KW-1185">Reference proteome</keyword>
<dbReference type="SUPFAM" id="SSF56784">
    <property type="entry name" value="HAD-like"/>
    <property type="match status" value="1"/>
</dbReference>
<dbReference type="SFLD" id="SFLDG01129">
    <property type="entry name" value="C1.5:_HAD__Beta-PGM__Phosphata"/>
    <property type="match status" value="1"/>
</dbReference>
<dbReference type="GO" id="GO:0006281">
    <property type="term" value="P:DNA repair"/>
    <property type="evidence" value="ECO:0007669"/>
    <property type="project" value="TreeGrafter"/>
</dbReference>
<dbReference type="InterPro" id="IPR041492">
    <property type="entry name" value="HAD_2"/>
</dbReference>
<evidence type="ECO:0000256" key="3">
    <source>
        <dbReference type="HAMAP-Rule" id="MF_01250"/>
    </source>
</evidence>
<dbReference type="PANTHER" id="PTHR43434:SF26">
    <property type="entry name" value="PYROPHOSPHATASE PPAX"/>
    <property type="match status" value="1"/>
</dbReference>
<keyword evidence="2 3" id="KW-0460">Magnesium</keyword>
<dbReference type="EC" id="3.6.1.1" evidence="3"/>
<dbReference type="SFLD" id="SFLDS00003">
    <property type="entry name" value="Haloacid_Dehalogenase"/>
    <property type="match status" value="1"/>
</dbReference>
<reference evidence="4" key="1">
    <citation type="submission" date="2020-02" db="EMBL/GenBank/DDBJ databases">
        <title>Bacillus sedimentmangrovi sp. nov., isolated from sediment of the mangrove ecosystem.</title>
        <authorList>
            <person name="Liu G."/>
        </authorList>
    </citation>
    <scope>NUCLEOTIDE SEQUENCE [LARGE SCALE GENOMIC DNA]</scope>
    <source>
        <strain evidence="4">SgZ-7</strain>
    </source>
</reference>
<dbReference type="GO" id="GO:0008967">
    <property type="term" value="F:phosphoglycolate phosphatase activity"/>
    <property type="evidence" value="ECO:0007669"/>
    <property type="project" value="TreeGrafter"/>
</dbReference>
<dbReference type="NCBIfam" id="TIGR01549">
    <property type="entry name" value="HAD-SF-IA-v1"/>
    <property type="match status" value="1"/>
</dbReference>
<comment type="caution">
    <text evidence="4">The sequence shown here is derived from an EMBL/GenBank/DDBJ whole genome shotgun (WGS) entry which is preliminary data.</text>
</comment>
<dbReference type="NCBIfam" id="TIGR01509">
    <property type="entry name" value="HAD-SF-IA-v3"/>
    <property type="match status" value="1"/>
</dbReference>
<dbReference type="CDD" id="cd02616">
    <property type="entry name" value="HAD_PPase"/>
    <property type="match status" value="1"/>
</dbReference>
<evidence type="ECO:0000313" key="4">
    <source>
        <dbReference type="EMBL" id="NEX77431.1"/>
    </source>
</evidence>
<name>A0A6B3TMJ6_9BACI</name>
<dbReference type="InterPro" id="IPR050155">
    <property type="entry name" value="HAD-like_hydrolase_sf"/>
</dbReference>
<dbReference type="GO" id="GO:0004427">
    <property type="term" value="F:inorganic diphosphate phosphatase activity"/>
    <property type="evidence" value="ECO:0007669"/>
    <property type="project" value="UniProtKB-UniRule"/>
</dbReference>
<dbReference type="HAMAP" id="MF_01250">
    <property type="entry name" value="Pyrophosphat_PpaX"/>
    <property type="match status" value="1"/>
</dbReference>